<proteinExistence type="predicted"/>
<sequence>MVFERMQKELSELVGLVRQSERYCAAVAARPDLATPETREREVQREHRIAELSARYGITT</sequence>
<dbReference type="OrthoDB" id="9025606at2"/>
<dbReference type="Proteomes" id="UP000183656">
    <property type="component" value="Unassembled WGS sequence"/>
</dbReference>
<dbReference type="EMBL" id="FPBX01000071">
    <property type="protein sequence ID" value="SFV00683.1"/>
    <property type="molecule type" value="Genomic_DNA"/>
</dbReference>
<dbReference type="RefSeq" id="WP_054258023.1">
    <property type="nucleotide sequence ID" value="NZ_CYIG01000076.1"/>
</dbReference>
<dbReference type="STRING" id="343013.SAMN04489707_10716"/>
<evidence type="ECO:0000313" key="2">
    <source>
        <dbReference type="Proteomes" id="UP000183656"/>
    </source>
</evidence>
<keyword evidence="2" id="KW-1185">Reference proteome</keyword>
<accession>A0A1I7KTA1</accession>
<evidence type="ECO:0000313" key="1">
    <source>
        <dbReference type="EMBL" id="SFV00683.1"/>
    </source>
</evidence>
<name>A0A1I7KTA1_9BURK</name>
<protein>
    <submittedName>
        <fullName evidence="1">Uncharacterized protein</fullName>
    </submittedName>
</protein>
<dbReference type="AlphaFoldDB" id="A0A1I7KTA1"/>
<reference evidence="1 2" key="1">
    <citation type="submission" date="2016-10" db="EMBL/GenBank/DDBJ databases">
        <authorList>
            <person name="de Groot N.N."/>
        </authorList>
    </citation>
    <scope>NUCLEOTIDE SEQUENCE [LARGE SCALE GENOMIC DNA]</scope>
    <source>
        <strain evidence="1 2">R-24608</strain>
    </source>
</reference>
<gene>
    <name evidence="1" type="ORF">SAMN04489707_10716</name>
</gene>
<organism evidence="1 2">
    <name type="scientific">Paenacidovorax caeni</name>
    <dbReference type="NCBI Taxonomy" id="343013"/>
    <lineage>
        <taxon>Bacteria</taxon>
        <taxon>Pseudomonadati</taxon>
        <taxon>Pseudomonadota</taxon>
        <taxon>Betaproteobacteria</taxon>
        <taxon>Burkholderiales</taxon>
        <taxon>Comamonadaceae</taxon>
        <taxon>Paenacidovorax</taxon>
    </lineage>
</organism>